<gene>
    <name evidence="4" type="ORF">AZH43_05550</name>
</gene>
<dbReference type="PANTHER" id="PTHR46401">
    <property type="entry name" value="GLYCOSYLTRANSFERASE WBBK-RELATED"/>
    <property type="match status" value="1"/>
</dbReference>
<evidence type="ECO:0000313" key="4">
    <source>
        <dbReference type="EMBL" id="KYQ73425.1"/>
    </source>
</evidence>
<evidence type="ECO:0000313" key="5">
    <source>
        <dbReference type="Proteomes" id="UP000076276"/>
    </source>
</evidence>
<dbReference type="GO" id="GO:0009103">
    <property type="term" value="P:lipopolysaccharide biosynthetic process"/>
    <property type="evidence" value="ECO:0007669"/>
    <property type="project" value="TreeGrafter"/>
</dbReference>
<dbReference type="GO" id="GO:0016757">
    <property type="term" value="F:glycosyltransferase activity"/>
    <property type="evidence" value="ECO:0007669"/>
    <property type="project" value="InterPro"/>
</dbReference>
<feature type="domain" description="Glycosyl transferase family 1" evidence="2">
    <location>
        <begin position="178"/>
        <end position="344"/>
    </location>
</feature>
<sequence>MSKKKIAHLTSAHPRFDTRIFVKQCSSLVDIYSTYLVVADGKGDEAKNNVNIIDVGVYLGRKNRILNATKAVYKKAIELNADLYHLHDPELIPVGLKLKKLGKKVIFDAHEDLPNQIQSKHYLKPITKKVLSFLVKKYEQCACSKLDGIVAATPFIRDKFLNINANTIDINNFPKTEEFIKIKHSNVTDNNHVCYIGGLAEVRGITQMVEAIDFSDDTRLLIAGNFADANLENKVKQMQGWKNVDFLGYVDREGIQNTLSKSFAGLVVLHPTQSYLDSLPVKMFEYMCAGIPVIASDFPLWRSIVDEAQCGLCVDPLNPSAIASAIKTLNTNRIDAQRMGENGRVAVLEKYNWNIEEQKLFQFYSKILG</sequence>
<dbReference type="CDD" id="cd03794">
    <property type="entry name" value="GT4_WbuB-like"/>
    <property type="match status" value="1"/>
</dbReference>
<dbReference type="RefSeq" id="WP_067665788.1">
    <property type="nucleotide sequence ID" value="NZ_CBCSIK010000013.1"/>
</dbReference>
<proteinExistence type="predicted"/>
<dbReference type="Proteomes" id="UP000076276">
    <property type="component" value="Unassembled WGS sequence"/>
</dbReference>
<dbReference type="Pfam" id="PF00534">
    <property type="entry name" value="Glycos_transf_1"/>
    <property type="match status" value="1"/>
</dbReference>
<keyword evidence="1 4" id="KW-0808">Transferase</keyword>
<reference evidence="4 5" key="1">
    <citation type="submission" date="2016-03" db="EMBL/GenBank/DDBJ databases">
        <title>Acinetobacter genomospecies 28 strain ANC 4149.</title>
        <authorList>
            <person name="Radolfova-Krizova L."/>
            <person name="Nemec A."/>
        </authorList>
    </citation>
    <scope>NUCLEOTIDE SEQUENCE [LARGE SCALE GENOMIC DNA]</scope>
    <source>
        <strain evidence="4 5">ANC 4149</strain>
    </source>
</reference>
<protein>
    <submittedName>
        <fullName evidence="4">Glycosyl transferase</fullName>
    </submittedName>
</protein>
<dbReference type="Pfam" id="PF13439">
    <property type="entry name" value="Glyco_transf_4"/>
    <property type="match status" value="1"/>
</dbReference>
<evidence type="ECO:0000259" key="2">
    <source>
        <dbReference type="Pfam" id="PF00534"/>
    </source>
</evidence>
<feature type="domain" description="Glycosyltransferase subfamily 4-like N-terminal" evidence="3">
    <location>
        <begin position="37"/>
        <end position="162"/>
    </location>
</feature>
<dbReference type="SUPFAM" id="SSF53756">
    <property type="entry name" value="UDP-Glycosyltransferase/glycogen phosphorylase"/>
    <property type="match status" value="1"/>
</dbReference>
<dbReference type="AlphaFoldDB" id="A0A151Y5W9"/>
<evidence type="ECO:0000256" key="1">
    <source>
        <dbReference type="ARBA" id="ARBA00022679"/>
    </source>
</evidence>
<keyword evidence="5" id="KW-1185">Reference proteome</keyword>
<dbReference type="PANTHER" id="PTHR46401:SF2">
    <property type="entry name" value="GLYCOSYLTRANSFERASE WBBK-RELATED"/>
    <property type="match status" value="1"/>
</dbReference>
<evidence type="ECO:0000259" key="3">
    <source>
        <dbReference type="Pfam" id="PF13439"/>
    </source>
</evidence>
<dbReference type="OrthoDB" id="9815351at2"/>
<dbReference type="InterPro" id="IPR001296">
    <property type="entry name" value="Glyco_trans_1"/>
</dbReference>
<dbReference type="InterPro" id="IPR028098">
    <property type="entry name" value="Glyco_trans_4-like_N"/>
</dbReference>
<accession>A0A151Y5W9</accession>
<name>A0A151Y5W9_9GAMM</name>
<dbReference type="EMBL" id="LUAW01000004">
    <property type="protein sequence ID" value="KYQ73425.1"/>
    <property type="molecule type" value="Genomic_DNA"/>
</dbReference>
<organism evidence="4 5">
    <name type="scientific">Acinetobacter pragensis</name>
    <dbReference type="NCBI Taxonomy" id="1806892"/>
    <lineage>
        <taxon>Bacteria</taxon>
        <taxon>Pseudomonadati</taxon>
        <taxon>Pseudomonadota</taxon>
        <taxon>Gammaproteobacteria</taxon>
        <taxon>Moraxellales</taxon>
        <taxon>Moraxellaceae</taxon>
        <taxon>Acinetobacter</taxon>
    </lineage>
</organism>
<comment type="caution">
    <text evidence="4">The sequence shown here is derived from an EMBL/GenBank/DDBJ whole genome shotgun (WGS) entry which is preliminary data.</text>
</comment>
<dbReference type="Gene3D" id="3.40.50.2000">
    <property type="entry name" value="Glycogen Phosphorylase B"/>
    <property type="match status" value="2"/>
</dbReference>
<dbReference type="STRING" id="1806892.AZH43_05550"/>